<dbReference type="Proteomes" id="UP000011991">
    <property type="component" value="Unassembled WGS sequence"/>
</dbReference>
<dbReference type="AlphaFoldDB" id="M5R918"/>
<feature type="region of interest" description="Disordered" evidence="1">
    <location>
        <begin position="1"/>
        <end position="23"/>
    </location>
</feature>
<feature type="compositionally biased region" description="Basic and acidic residues" evidence="1">
    <location>
        <begin position="9"/>
        <end position="23"/>
    </location>
</feature>
<organism evidence="2 3">
    <name type="scientific">Rhodopirellula maiorica SM1</name>
    <dbReference type="NCBI Taxonomy" id="1265738"/>
    <lineage>
        <taxon>Bacteria</taxon>
        <taxon>Pseudomonadati</taxon>
        <taxon>Planctomycetota</taxon>
        <taxon>Planctomycetia</taxon>
        <taxon>Pirellulales</taxon>
        <taxon>Pirellulaceae</taxon>
        <taxon>Novipirellula</taxon>
    </lineage>
</organism>
<proteinExistence type="predicted"/>
<evidence type="ECO:0000313" key="2">
    <source>
        <dbReference type="EMBL" id="EMI15993.1"/>
    </source>
</evidence>
<gene>
    <name evidence="2" type="ORF">RMSM_07109</name>
</gene>
<reference evidence="2 3" key="1">
    <citation type="journal article" date="2013" name="Mar. Genomics">
        <title>Expression of sulfatases in Rhodopirellula baltica and the diversity of sulfatases in the genus Rhodopirellula.</title>
        <authorList>
            <person name="Wegner C.E."/>
            <person name="Richter-Heitmann T."/>
            <person name="Klindworth A."/>
            <person name="Klockow C."/>
            <person name="Richter M."/>
            <person name="Achstetter T."/>
            <person name="Glockner F.O."/>
            <person name="Harder J."/>
        </authorList>
    </citation>
    <scope>NUCLEOTIDE SEQUENCE [LARGE SCALE GENOMIC DNA]</scope>
    <source>
        <strain evidence="2 3">SM1</strain>
    </source>
</reference>
<name>M5R918_9BACT</name>
<dbReference type="EMBL" id="ANOG01001015">
    <property type="protein sequence ID" value="EMI15993.1"/>
    <property type="molecule type" value="Genomic_DNA"/>
</dbReference>
<sequence>MRVKNTTTKRLDKSAKSDKTKRQDCGVLLLRTATGWQVGTRVS</sequence>
<accession>M5R918</accession>
<protein>
    <submittedName>
        <fullName evidence="2">Uncharacterized protein</fullName>
    </submittedName>
</protein>
<keyword evidence="3" id="KW-1185">Reference proteome</keyword>
<evidence type="ECO:0000313" key="3">
    <source>
        <dbReference type="Proteomes" id="UP000011991"/>
    </source>
</evidence>
<comment type="caution">
    <text evidence="2">The sequence shown here is derived from an EMBL/GenBank/DDBJ whole genome shotgun (WGS) entry which is preliminary data.</text>
</comment>
<evidence type="ECO:0000256" key="1">
    <source>
        <dbReference type="SAM" id="MobiDB-lite"/>
    </source>
</evidence>